<organism evidence="2 3">
    <name type="scientific">Parapedobacter deserti</name>
    <dbReference type="NCBI Taxonomy" id="1912957"/>
    <lineage>
        <taxon>Bacteria</taxon>
        <taxon>Pseudomonadati</taxon>
        <taxon>Bacteroidota</taxon>
        <taxon>Sphingobacteriia</taxon>
        <taxon>Sphingobacteriales</taxon>
        <taxon>Sphingobacteriaceae</taxon>
        <taxon>Parapedobacter</taxon>
    </lineage>
</organism>
<dbReference type="Proteomes" id="UP001595526">
    <property type="component" value="Unassembled WGS sequence"/>
</dbReference>
<dbReference type="EMBL" id="JBHRTA010000062">
    <property type="protein sequence ID" value="MFC3199976.1"/>
    <property type="molecule type" value="Genomic_DNA"/>
</dbReference>
<name>A0ABV7JTC5_9SPHI</name>
<dbReference type="SUPFAM" id="SSF56925">
    <property type="entry name" value="OMPA-like"/>
    <property type="match status" value="1"/>
</dbReference>
<accession>A0ABV7JTC5</accession>
<keyword evidence="1" id="KW-0732">Signal</keyword>
<protein>
    <submittedName>
        <fullName evidence="2">Outer membrane protein</fullName>
    </submittedName>
</protein>
<gene>
    <name evidence="2" type="ORF">ACFOET_20315</name>
</gene>
<sequence length="211" mass="22864">MKKLVLTLTAVAGLAVASIAQDFGFQKQDFIVEGFFQSSHENNRNNEIKVNSLNFSPQVGYFVSDKIAVGVFVNAGNEKTTDYSGDNDTYERATSFGGGVFGRYYFLDLGARFKTYAQLSAGLGSSRASENDGTTTTKGDKTNYFGADAGIGINYFVTPNIAINFGLSNILAYQTAKVDVESAESVSGFSANVNVFENFFDTARFGLTFKF</sequence>
<evidence type="ECO:0000313" key="2">
    <source>
        <dbReference type="EMBL" id="MFC3199976.1"/>
    </source>
</evidence>
<keyword evidence="3" id="KW-1185">Reference proteome</keyword>
<reference evidence="3" key="1">
    <citation type="journal article" date="2019" name="Int. J. Syst. Evol. Microbiol.">
        <title>The Global Catalogue of Microorganisms (GCM) 10K type strain sequencing project: providing services to taxonomists for standard genome sequencing and annotation.</title>
        <authorList>
            <consortium name="The Broad Institute Genomics Platform"/>
            <consortium name="The Broad Institute Genome Sequencing Center for Infectious Disease"/>
            <person name="Wu L."/>
            <person name="Ma J."/>
        </authorList>
    </citation>
    <scope>NUCLEOTIDE SEQUENCE [LARGE SCALE GENOMIC DNA]</scope>
    <source>
        <strain evidence="3">KCTC 52416</strain>
    </source>
</reference>
<evidence type="ECO:0000256" key="1">
    <source>
        <dbReference type="SAM" id="SignalP"/>
    </source>
</evidence>
<dbReference type="Gene3D" id="2.40.160.20">
    <property type="match status" value="1"/>
</dbReference>
<feature type="chain" id="PRO_5045809218" evidence="1">
    <location>
        <begin position="21"/>
        <end position="211"/>
    </location>
</feature>
<dbReference type="InterPro" id="IPR011250">
    <property type="entry name" value="OMP/PagP_B-barrel"/>
</dbReference>
<feature type="signal peptide" evidence="1">
    <location>
        <begin position="1"/>
        <end position="20"/>
    </location>
</feature>
<evidence type="ECO:0000313" key="3">
    <source>
        <dbReference type="Proteomes" id="UP001595526"/>
    </source>
</evidence>
<dbReference type="RefSeq" id="WP_379026119.1">
    <property type="nucleotide sequence ID" value="NZ_JBHRTA010000062.1"/>
</dbReference>
<proteinExistence type="predicted"/>
<comment type="caution">
    <text evidence="2">The sequence shown here is derived from an EMBL/GenBank/DDBJ whole genome shotgun (WGS) entry which is preliminary data.</text>
</comment>